<feature type="signal peptide" evidence="2">
    <location>
        <begin position="1"/>
        <end position="22"/>
    </location>
</feature>
<dbReference type="CDD" id="cd09272">
    <property type="entry name" value="RNase_HI_RT_Ty1"/>
    <property type="match status" value="1"/>
</dbReference>
<feature type="region of interest" description="Disordered" evidence="1">
    <location>
        <begin position="34"/>
        <end position="93"/>
    </location>
</feature>
<organism evidence="3">
    <name type="scientific">Tanacetum cinerariifolium</name>
    <name type="common">Dalmatian daisy</name>
    <name type="synonym">Chrysanthemum cinerariifolium</name>
    <dbReference type="NCBI Taxonomy" id="118510"/>
    <lineage>
        <taxon>Eukaryota</taxon>
        <taxon>Viridiplantae</taxon>
        <taxon>Streptophyta</taxon>
        <taxon>Embryophyta</taxon>
        <taxon>Tracheophyta</taxon>
        <taxon>Spermatophyta</taxon>
        <taxon>Magnoliopsida</taxon>
        <taxon>eudicotyledons</taxon>
        <taxon>Gunneridae</taxon>
        <taxon>Pentapetalae</taxon>
        <taxon>asterids</taxon>
        <taxon>campanulids</taxon>
        <taxon>Asterales</taxon>
        <taxon>Asteraceae</taxon>
        <taxon>Asteroideae</taxon>
        <taxon>Anthemideae</taxon>
        <taxon>Anthemidinae</taxon>
        <taxon>Tanacetum</taxon>
    </lineage>
</organism>
<protein>
    <submittedName>
        <fullName evidence="3">Retrotransposon protein, putative, unclassified</fullName>
    </submittedName>
</protein>
<dbReference type="Gene3D" id="3.10.10.10">
    <property type="entry name" value="HIV Type 1 Reverse Transcriptase, subunit A, domain 1"/>
    <property type="match status" value="1"/>
</dbReference>
<name>A0A6L2LW97_TANCI</name>
<dbReference type="InterPro" id="IPR043502">
    <property type="entry name" value="DNA/RNA_pol_sf"/>
</dbReference>
<feature type="compositionally biased region" description="Basic and acidic residues" evidence="1">
    <location>
        <begin position="34"/>
        <end position="45"/>
    </location>
</feature>
<evidence type="ECO:0000313" key="3">
    <source>
        <dbReference type="EMBL" id="GEU65237.1"/>
    </source>
</evidence>
<dbReference type="EMBL" id="BKCJ010005163">
    <property type="protein sequence ID" value="GEU65237.1"/>
    <property type="molecule type" value="Genomic_DNA"/>
</dbReference>
<evidence type="ECO:0000256" key="2">
    <source>
        <dbReference type="SAM" id="SignalP"/>
    </source>
</evidence>
<feature type="compositionally biased region" description="Basic and acidic residues" evidence="1">
    <location>
        <begin position="176"/>
        <end position="208"/>
    </location>
</feature>
<feature type="compositionally biased region" description="Low complexity" evidence="1">
    <location>
        <begin position="47"/>
        <end position="75"/>
    </location>
</feature>
<evidence type="ECO:0000256" key="1">
    <source>
        <dbReference type="SAM" id="MobiDB-lite"/>
    </source>
</evidence>
<sequence length="899" mass="103194">MPIPSWVNRLARLGFLCNCVLPAGLNETKVRQIRAEDGSNNEKKLRSQSSRFASSSKPQQPPLSSRSSNSATRKNSPPKTNMKPLTTLKLNRGVRPHTLREYCDRNYHQLLPIIAEKVHQKKVQQEKLKAVKARLNFEEVSQHSESGTPSGRRDLRKRLGSRRICSVFGSPKPRRGRPESPRKRDPERKAVFKRLEKGVFQRLGDKGKSMSAHSNDSRRQLYHSSRRDTEGCYQSSRSRGTEPASEKHHNKRASSYKTKALSESESRVCEETDLFTPRIRYFDLSKRTRMPSHVKTYDRSKNPEDHLKIFLAAAKVERWAMPTWCHMFNSTLIGSTRKKCITDPVEIHHVKQREGESTEDFMRRFKVESRDVKGAPEIMRISGFMHGITNPELIKHLHDKIPKSVDVMVRITTSFLRGRWQLVSKNGRSHFRHGNIRRPDISRISRKEVLKISKGQSRDKIGPEGQPRAAHQPIEEIIKVAINPDYPEQTIMIGSNLTEEGRNKLCHLVQRNLDVFAWKPADMTGVPRHIAEHRLNIQEGCPPVWQKRRSQAANRNQAIQEEVEKIVDVGIMKEVHYHIWLSNLFKSRSSISRKCSSRNWDSTTSNELDLLFSSMIDELLNGSTQVVSKYSAVTTADATNKYHSLEQVIGNPSQSVRTRRHLESDGEMWELKFFLGIQIHQSPRGIFINQAKYDQEILIKHGMTSCDSVGTPMATKHLDADLSETPVDQTKYRSMVGALMYLTTSRPDIVHATCYCAHYQAKPSEKHLTADCTSMSLAEAKYVFLSACCAQVLWMRTQLTDYGFHFDKIPMYCDSKAAIAISCNLVQHSRTKHIDVRYHFIKEKVEKCIVELFFVGTEYQLADMFTKALSEDRFKYLVRRLGMRCLTPKELEVLTNESA</sequence>
<dbReference type="PANTHER" id="PTHR11439:SF495">
    <property type="entry name" value="REVERSE TRANSCRIPTASE, RNA-DEPENDENT DNA POLYMERASE-RELATED"/>
    <property type="match status" value="1"/>
</dbReference>
<feature type="chain" id="PRO_5026774672" evidence="2">
    <location>
        <begin position="23"/>
        <end position="899"/>
    </location>
</feature>
<feature type="compositionally biased region" description="Basic and acidic residues" evidence="1">
    <location>
        <begin position="215"/>
        <end position="230"/>
    </location>
</feature>
<dbReference type="AlphaFoldDB" id="A0A6L2LW97"/>
<proteinExistence type="predicted"/>
<gene>
    <name evidence="3" type="ORF">Tci_037215</name>
</gene>
<dbReference type="PANTHER" id="PTHR11439">
    <property type="entry name" value="GAG-POL-RELATED RETROTRANSPOSON"/>
    <property type="match status" value="1"/>
</dbReference>
<feature type="region of interest" description="Disordered" evidence="1">
    <location>
        <begin position="139"/>
        <end position="262"/>
    </location>
</feature>
<accession>A0A6L2LW97</accession>
<comment type="caution">
    <text evidence="3">The sequence shown here is derived from an EMBL/GenBank/DDBJ whole genome shotgun (WGS) entry which is preliminary data.</text>
</comment>
<keyword evidence="2" id="KW-0732">Signal</keyword>
<reference evidence="3" key="1">
    <citation type="journal article" date="2019" name="Sci. Rep.">
        <title>Draft genome of Tanacetum cinerariifolium, the natural source of mosquito coil.</title>
        <authorList>
            <person name="Yamashiro T."/>
            <person name="Shiraishi A."/>
            <person name="Satake H."/>
            <person name="Nakayama K."/>
        </authorList>
    </citation>
    <scope>NUCLEOTIDE SEQUENCE</scope>
</reference>
<dbReference type="SUPFAM" id="SSF56672">
    <property type="entry name" value="DNA/RNA polymerases"/>
    <property type="match status" value="1"/>
</dbReference>